<reference evidence="1" key="2">
    <citation type="journal article" date="2011" name="Genome Biol. Evol.">
        <title>Structural and content diversity of mitochondrial genome in beet: a comparative genomic analysis.</title>
        <authorList>
            <person name="Darracq A."/>
            <person name="Varre J.S."/>
            <person name="Marechal-Drouard L."/>
            <person name="Courseaux A."/>
            <person name="Saumitou-Laprade P."/>
            <person name="Oztas S."/>
            <person name="Vacherie B."/>
            <person name="Barbe V.and.Touzet.P."/>
        </authorList>
    </citation>
    <scope>NUCLEOTIDE SEQUENCE</scope>
</reference>
<geneLocation type="mitochondrion" evidence="1"/>
<protein>
    <submittedName>
        <fullName evidence="1">Uncharacterized protein orf116c</fullName>
    </submittedName>
</protein>
<organism evidence="1">
    <name type="scientific">Beta vulgaris subsp. maritima</name>
    <name type="common">Sea beet</name>
    <name type="synonym">Beta maritima</name>
    <dbReference type="NCBI Taxonomy" id="350892"/>
    <lineage>
        <taxon>Eukaryota</taxon>
        <taxon>Viridiplantae</taxon>
        <taxon>Streptophyta</taxon>
        <taxon>Embryophyta</taxon>
        <taxon>Tracheophyta</taxon>
        <taxon>Spermatophyta</taxon>
        <taxon>Magnoliopsida</taxon>
        <taxon>eudicotyledons</taxon>
        <taxon>Gunneridae</taxon>
        <taxon>Pentapetalae</taxon>
        <taxon>Caryophyllales</taxon>
        <taxon>Chenopodiaceae</taxon>
        <taxon>Betoideae</taxon>
        <taxon>Beta</taxon>
    </lineage>
</organism>
<evidence type="ECO:0000313" key="1">
    <source>
        <dbReference type="EMBL" id="CBJ20668.1"/>
    </source>
</evidence>
<accession>E8ZC35</accession>
<sequence length="116" mass="13691">MRYLSFFSKFVGCLKMELHKCVDELRCLIREMAKEDEEERIPFFSNKTKIDATVVDDDLLRKKKTRKRKKIPNSDIDKTTLNEESLLVGSDDAKCESLVSIPRPKQTKQRKRRKKV</sequence>
<dbReference type="EMBL" id="FP885871">
    <property type="protein sequence ID" value="CBJ20668.1"/>
    <property type="molecule type" value="Genomic_DNA"/>
</dbReference>
<reference evidence="1" key="1">
    <citation type="submission" date="2010-11" db="EMBL/GenBank/DDBJ databases">
        <authorList>
            <person name="Genoscope - CEA"/>
        </authorList>
    </citation>
    <scope>NUCLEOTIDE SEQUENCE</scope>
</reference>
<keyword evidence="1" id="KW-0496">Mitochondrion</keyword>
<proteinExistence type="predicted"/>
<name>E8ZC35_BETVM</name>
<dbReference type="AlphaFoldDB" id="E8ZC35"/>
<gene>
    <name evidence="1" type="primary">orf116c</name>
</gene>